<dbReference type="EMBL" id="CAJHJF010003357">
    <property type="protein sequence ID" value="CAD6934687.1"/>
    <property type="molecule type" value="Genomic_DNA"/>
</dbReference>
<comment type="caution">
    <text evidence="2">The sequence shown here is derived from an EMBL/GenBank/DDBJ whole genome shotgun (WGS) entry which is preliminary data.</text>
</comment>
<dbReference type="AlphaFoldDB" id="A0A9N8LU82"/>
<feature type="non-terminal residue" evidence="2">
    <location>
        <position position="310"/>
    </location>
</feature>
<dbReference type="Gene3D" id="3.60.10.10">
    <property type="entry name" value="Endonuclease/exonuclease/phosphatase"/>
    <property type="match status" value="1"/>
</dbReference>
<dbReference type="SUPFAM" id="SSF56219">
    <property type="entry name" value="DNase I-like"/>
    <property type="match status" value="1"/>
</dbReference>
<reference evidence="2 3" key="1">
    <citation type="submission" date="2020-10" db="EMBL/GenBank/DDBJ databases">
        <authorList>
            <person name="Sedaghatjoo S."/>
        </authorList>
    </citation>
    <scope>NUCLEOTIDE SEQUENCE [LARGE SCALE GENOMIC DNA]</scope>
    <source>
        <strain evidence="2 3">LLFL</strain>
    </source>
</reference>
<evidence type="ECO:0000313" key="3">
    <source>
        <dbReference type="Proteomes" id="UP000836404"/>
    </source>
</evidence>
<dbReference type="InterPro" id="IPR036691">
    <property type="entry name" value="Endo/exonu/phosph_ase_sf"/>
</dbReference>
<organism evidence="2 3">
    <name type="scientific">Tilletia laevis</name>
    <dbReference type="NCBI Taxonomy" id="157183"/>
    <lineage>
        <taxon>Eukaryota</taxon>
        <taxon>Fungi</taxon>
        <taxon>Dikarya</taxon>
        <taxon>Basidiomycota</taxon>
        <taxon>Ustilaginomycotina</taxon>
        <taxon>Exobasidiomycetes</taxon>
        <taxon>Tilletiales</taxon>
        <taxon>Tilletiaceae</taxon>
        <taxon>Tilletia</taxon>
    </lineage>
</organism>
<name>A0A9N8LU82_9BASI</name>
<feature type="domain" description="Endonuclease/exonuclease/phosphatase" evidence="1">
    <location>
        <begin position="95"/>
        <end position="222"/>
    </location>
</feature>
<dbReference type="InterPro" id="IPR005135">
    <property type="entry name" value="Endo/exonuclease/phosphatase"/>
</dbReference>
<dbReference type="GO" id="GO:0003824">
    <property type="term" value="F:catalytic activity"/>
    <property type="evidence" value="ECO:0007669"/>
    <property type="project" value="InterPro"/>
</dbReference>
<accession>A0A9N8LU82</accession>
<dbReference type="Proteomes" id="UP000836404">
    <property type="component" value="Unassembled WGS sequence"/>
</dbReference>
<evidence type="ECO:0000259" key="1">
    <source>
        <dbReference type="Pfam" id="PF14529"/>
    </source>
</evidence>
<dbReference type="Pfam" id="PF14529">
    <property type="entry name" value="Exo_endo_phos_2"/>
    <property type="match status" value="1"/>
</dbReference>
<sequence>MHSLINSASEQDFELVFVQEPHIIKHTGMPSSFPGWRPFFPAFDNLEAVDPELSSRAITYASLSRFPGSTIETIPSNHRDIVAIAVRPINELPAIIFINIYNQKGSNTTTDHLSTIIRQSERKYDSPAIIVLGDFNLHHELWNPQDYEAVDSGADYLLDTLSTHGLELRSEPGIPTYEHWSGQTSSTTIDLVFTNAIGRDLMFECSTDSNGQHDHVSDHRAITHQTLGFLPLSQQPRPPRIWDKADWDSITSSLQEKIPHINTKFSQSTHSSPSLQRRHLDHAAQSLIDTIADIINKHVPTADIGPRTKR</sequence>
<gene>
    <name evidence="2" type="ORF">JKILLFL_G671</name>
</gene>
<evidence type="ECO:0000313" key="2">
    <source>
        <dbReference type="EMBL" id="CAD6934687.1"/>
    </source>
</evidence>
<protein>
    <recommendedName>
        <fullName evidence="1">Endonuclease/exonuclease/phosphatase domain-containing protein</fullName>
    </recommendedName>
</protein>
<keyword evidence="3" id="KW-1185">Reference proteome</keyword>
<proteinExistence type="predicted"/>